<evidence type="ECO:0000313" key="2">
    <source>
        <dbReference type="EMBL" id="KAG5571493.1"/>
    </source>
</evidence>
<feature type="region of interest" description="Disordered" evidence="1">
    <location>
        <begin position="146"/>
        <end position="192"/>
    </location>
</feature>
<comment type="caution">
    <text evidence="2">The sequence shown here is derived from an EMBL/GenBank/DDBJ whole genome shotgun (WGS) entry which is preliminary data.</text>
</comment>
<feature type="compositionally biased region" description="Polar residues" evidence="1">
    <location>
        <begin position="158"/>
        <end position="175"/>
    </location>
</feature>
<reference evidence="2 3" key="1">
    <citation type="submission" date="2020-09" db="EMBL/GenBank/DDBJ databases">
        <title>De no assembly of potato wild relative species, Solanum commersonii.</title>
        <authorList>
            <person name="Cho K."/>
        </authorList>
    </citation>
    <scope>NUCLEOTIDE SEQUENCE [LARGE SCALE GENOMIC DNA]</scope>
    <source>
        <strain evidence="2">LZ3.2</strain>
        <tissue evidence="2">Leaf</tissue>
    </source>
</reference>
<proteinExistence type="predicted"/>
<dbReference type="AlphaFoldDB" id="A0A9J5W797"/>
<accession>A0A9J5W797</accession>
<dbReference type="OrthoDB" id="10394019at2759"/>
<keyword evidence="3" id="KW-1185">Reference proteome</keyword>
<feature type="compositionally biased region" description="Basic and acidic residues" evidence="1">
    <location>
        <begin position="146"/>
        <end position="157"/>
    </location>
</feature>
<organism evidence="2 3">
    <name type="scientific">Solanum commersonii</name>
    <name type="common">Commerson's wild potato</name>
    <name type="synonym">Commerson's nightshade</name>
    <dbReference type="NCBI Taxonomy" id="4109"/>
    <lineage>
        <taxon>Eukaryota</taxon>
        <taxon>Viridiplantae</taxon>
        <taxon>Streptophyta</taxon>
        <taxon>Embryophyta</taxon>
        <taxon>Tracheophyta</taxon>
        <taxon>Spermatophyta</taxon>
        <taxon>Magnoliopsida</taxon>
        <taxon>eudicotyledons</taxon>
        <taxon>Gunneridae</taxon>
        <taxon>Pentapetalae</taxon>
        <taxon>asterids</taxon>
        <taxon>lamiids</taxon>
        <taxon>Solanales</taxon>
        <taxon>Solanaceae</taxon>
        <taxon>Solanoideae</taxon>
        <taxon>Solaneae</taxon>
        <taxon>Solanum</taxon>
    </lineage>
</organism>
<feature type="non-terminal residue" evidence="2">
    <location>
        <position position="1"/>
    </location>
</feature>
<feature type="compositionally biased region" description="Polar residues" evidence="1">
    <location>
        <begin position="183"/>
        <end position="192"/>
    </location>
</feature>
<evidence type="ECO:0000256" key="1">
    <source>
        <dbReference type="SAM" id="MobiDB-lite"/>
    </source>
</evidence>
<protein>
    <submittedName>
        <fullName evidence="2">Uncharacterized protein</fullName>
    </submittedName>
</protein>
<gene>
    <name evidence="2" type="ORF">H5410_061259</name>
</gene>
<dbReference type="EMBL" id="JACXVP010000012">
    <property type="protein sequence ID" value="KAG5571493.1"/>
    <property type="molecule type" value="Genomic_DNA"/>
</dbReference>
<dbReference type="Proteomes" id="UP000824120">
    <property type="component" value="Chromosome 12"/>
</dbReference>
<name>A0A9J5W797_SOLCO</name>
<sequence length="192" mass="21271">MTQSLELTTSFSRMQQVHRTKYIFQYIIIDICIDLPNSSSTGKNNHEDKAPVGKTQAKLGEDSVLPTPISQNLPSMPNVLVGMDKEGNTKAYKIKGIDSMLPLPLTPLHNCLTVMEVVGVLDGGLEENITNLQEGVSKGRFLHHENLHTDPKKDPRDSATTSHQTTQENQHNQLIHQGKVSGQGHSKQNDQQ</sequence>
<evidence type="ECO:0000313" key="3">
    <source>
        <dbReference type="Proteomes" id="UP000824120"/>
    </source>
</evidence>